<name>B9S9X2_RICCO</name>
<dbReference type="Proteomes" id="UP000008311">
    <property type="component" value="Unassembled WGS sequence"/>
</dbReference>
<proteinExistence type="predicted"/>
<dbReference type="AlphaFoldDB" id="B9S9X2"/>
<reference evidence="2" key="1">
    <citation type="journal article" date="2010" name="Nat. Biotechnol.">
        <title>Draft genome sequence of the oilseed species Ricinus communis.</title>
        <authorList>
            <person name="Chan A.P."/>
            <person name="Crabtree J."/>
            <person name="Zhao Q."/>
            <person name="Lorenzi H."/>
            <person name="Orvis J."/>
            <person name="Puiu D."/>
            <person name="Melake-Berhan A."/>
            <person name="Jones K.M."/>
            <person name="Redman J."/>
            <person name="Chen G."/>
            <person name="Cahoon E.B."/>
            <person name="Gedil M."/>
            <person name="Stanke M."/>
            <person name="Haas B.J."/>
            <person name="Wortman J.R."/>
            <person name="Fraser-Liggett C.M."/>
            <person name="Ravel J."/>
            <person name="Rabinowicz P.D."/>
        </authorList>
    </citation>
    <scope>NUCLEOTIDE SEQUENCE [LARGE SCALE GENOMIC DNA]</scope>
    <source>
        <strain evidence="2">cv. Hale</strain>
    </source>
</reference>
<evidence type="ECO:0000313" key="1">
    <source>
        <dbReference type="EMBL" id="EEF39642.1"/>
    </source>
</evidence>
<protein>
    <submittedName>
        <fullName evidence="1">Uncharacterized protein</fullName>
    </submittedName>
</protein>
<dbReference type="EMBL" id="EQ973899">
    <property type="protein sequence ID" value="EEF39642.1"/>
    <property type="molecule type" value="Genomic_DNA"/>
</dbReference>
<keyword evidence="2" id="KW-1185">Reference proteome</keyword>
<accession>B9S9X2</accession>
<sequence>MRLLLNLFREHNLTNEGSSSSSSLLMALLHGLLRLFSFAALLPTHRLTTSILWYWCRPTGTRTSNLSSSSSSATYITAWNIPWGSSDLTFSTAKITAANRHIFNTKTINSSIPSSATSDSSNNIAASTFSTARRGSNLTTFVIKITTANRLYSNKYILTVACSI</sequence>
<dbReference type="InParanoid" id="B9S9X2"/>
<organism evidence="1 2">
    <name type="scientific">Ricinus communis</name>
    <name type="common">Castor bean</name>
    <dbReference type="NCBI Taxonomy" id="3988"/>
    <lineage>
        <taxon>Eukaryota</taxon>
        <taxon>Viridiplantae</taxon>
        <taxon>Streptophyta</taxon>
        <taxon>Embryophyta</taxon>
        <taxon>Tracheophyta</taxon>
        <taxon>Spermatophyta</taxon>
        <taxon>Magnoliopsida</taxon>
        <taxon>eudicotyledons</taxon>
        <taxon>Gunneridae</taxon>
        <taxon>Pentapetalae</taxon>
        <taxon>rosids</taxon>
        <taxon>fabids</taxon>
        <taxon>Malpighiales</taxon>
        <taxon>Euphorbiaceae</taxon>
        <taxon>Acalyphoideae</taxon>
        <taxon>Acalypheae</taxon>
        <taxon>Ricinus</taxon>
    </lineage>
</organism>
<evidence type="ECO:0000313" key="2">
    <source>
        <dbReference type="Proteomes" id="UP000008311"/>
    </source>
</evidence>
<gene>
    <name evidence="1" type="ORF">RCOM_0523260</name>
</gene>